<dbReference type="InterPro" id="IPR032710">
    <property type="entry name" value="NTF2-like_dom_sf"/>
</dbReference>
<keyword evidence="3" id="KW-1185">Reference proteome</keyword>
<organism evidence="2 3">
    <name type="scientific">Novosphingobium taihuense</name>
    <dbReference type="NCBI Taxonomy" id="260085"/>
    <lineage>
        <taxon>Bacteria</taxon>
        <taxon>Pseudomonadati</taxon>
        <taxon>Pseudomonadota</taxon>
        <taxon>Alphaproteobacteria</taxon>
        <taxon>Sphingomonadales</taxon>
        <taxon>Sphingomonadaceae</taxon>
        <taxon>Novosphingobium</taxon>
    </lineage>
</organism>
<dbReference type="CDD" id="cd00531">
    <property type="entry name" value="NTF2_like"/>
    <property type="match status" value="1"/>
</dbReference>
<dbReference type="Proteomes" id="UP000538566">
    <property type="component" value="Unassembled WGS sequence"/>
</dbReference>
<protein>
    <recommendedName>
        <fullName evidence="1">SnoaL-like domain-containing protein</fullName>
    </recommendedName>
</protein>
<proteinExistence type="predicted"/>
<dbReference type="Pfam" id="PF13577">
    <property type="entry name" value="SnoaL_4"/>
    <property type="match status" value="1"/>
</dbReference>
<accession>A0A7W7EXK5</accession>
<evidence type="ECO:0000313" key="3">
    <source>
        <dbReference type="Proteomes" id="UP000538566"/>
    </source>
</evidence>
<feature type="domain" description="SnoaL-like" evidence="1">
    <location>
        <begin position="11"/>
        <end position="127"/>
    </location>
</feature>
<dbReference type="Gene3D" id="3.10.450.50">
    <property type="match status" value="1"/>
</dbReference>
<dbReference type="OrthoDB" id="1492465at2"/>
<sequence length="185" mass="21134">MIRTIEERLAAVEAQLAIRQLASSYARAVDSRDIQLLGELFAPQTRFGEHGTGAAGARAFYGPVLARFYRSFHQVVGHVITDLGSETARGTVYCRAEHEDGDQWIVNLMVYFDRYVAIEGRWLFLGRRPRFLFVGDAREAPRSVDFNKWPGREEDFACELPQSDASWNSYWNEREAERAQVTTLP</sequence>
<comment type="caution">
    <text evidence="2">The sequence shown here is derived from an EMBL/GenBank/DDBJ whole genome shotgun (WGS) entry which is preliminary data.</text>
</comment>
<dbReference type="AlphaFoldDB" id="A0A7W7EXK5"/>
<dbReference type="SUPFAM" id="SSF54427">
    <property type="entry name" value="NTF2-like"/>
    <property type="match status" value="1"/>
</dbReference>
<reference evidence="2 3" key="1">
    <citation type="submission" date="2020-08" db="EMBL/GenBank/DDBJ databases">
        <title>Genomic Encyclopedia of Type Strains, Phase IV (KMG-IV): sequencing the most valuable type-strain genomes for metagenomic binning, comparative biology and taxonomic classification.</title>
        <authorList>
            <person name="Goeker M."/>
        </authorList>
    </citation>
    <scope>NUCLEOTIDE SEQUENCE [LARGE SCALE GENOMIC DNA]</scope>
    <source>
        <strain evidence="2 3">DSM 17507</strain>
    </source>
</reference>
<name>A0A7W7EXK5_9SPHN</name>
<gene>
    <name evidence="2" type="ORF">GGR37_003736</name>
</gene>
<dbReference type="EMBL" id="JACHOA010000008">
    <property type="protein sequence ID" value="MBB4615440.1"/>
    <property type="molecule type" value="Genomic_DNA"/>
</dbReference>
<dbReference type="InterPro" id="IPR037401">
    <property type="entry name" value="SnoaL-like"/>
</dbReference>
<evidence type="ECO:0000313" key="2">
    <source>
        <dbReference type="EMBL" id="MBB4615440.1"/>
    </source>
</evidence>
<evidence type="ECO:0000259" key="1">
    <source>
        <dbReference type="Pfam" id="PF13577"/>
    </source>
</evidence>
<dbReference type="RefSeq" id="WP_144907318.1">
    <property type="nucleotide sequence ID" value="NZ_JACHOA010000008.1"/>
</dbReference>